<keyword evidence="2" id="KW-0472">Membrane</keyword>
<feature type="non-terminal residue" evidence="3">
    <location>
        <position position="285"/>
    </location>
</feature>
<organism evidence="3 4">
    <name type="scientific">Candidatus Enterococcus avicola</name>
    <dbReference type="NCBI Taxonomy" id="2838561"/>
    <lineage>
        <taxon>Bacteria</taxon>
        <taxon>Bacillati</taxon>
        <taxon>Bacillota</taxon>
        <taxon>Bacilli</taxon>
        <taxon>Lactobacillales</taxon>
        <taxon>Enterococcaceae</taxon>
        <taxon>Enterococcus</taxon>
    </lineage>
</organism>
<keyword evidence="2" id="KW-0812">Transmembrane</keyword>
<sequence>MNKKASILARQIFYLSIIIVLFSITPSSIKIVEQDVFASTIYREKEINQYGTITYEHFRVVKSLEDHTPVEDEEKVRLNQTFFIKKSYSKGIETFYCLESNQGEESGYINASSVTLTKDKSEGFMQSLVGTKTVNQSDISIFSDFLWGIKGTTNDFIGEEVRVKGAYHHFNGKTYYDVYDKTNKQIGLFPEEAFAETQITNENLESSEEVLASIDQVADVMSSFKEEKQLDTQAEKPRVQESLQEPQLPAIPPMTYLLGGQSKSARVQRIGENEFGNNTRSFSAA</sequence>
<evidence type="ECO:0000256" key="2">
    <source>
        <dbReference type="SAM" id="Phobius"/>
    </source>
</evidence>
<proteinExistence type="predicted"/>
<feature type="region of interest" description="Disordered" evidence="1">
    <location>
        <begin position="225"/>
        <end position="251"/>
    </location>
</feature>
<feature type="transmembrane region" description="Helical" evidence="2">
    <location>
        <begin position="12"/>
        <end position="29"/>
    </location>
</feature>
<dbReference type="Proteomes" id="UP000824063">
    <property type="component" value="Unassembled WGS sequence"/>
</dbReference>
<name>A0A9D2F9M2_9ENTE</name>
<protein>
    <recommendedName>
        <fullName evidence="5">MucBP domain-containing protein</fullName>
    </recommendedName>
</protein>
<evidence type="ECO:0008006" key="5">
    <source>
        <dbReference type="Google" id="ProtNLM"/>
    </source>
</evidence>
<gene>
    <name evidence="3" type="ORF">IAA20_11240</name>
</gene>
<evidence type="ECO:0000256" key="1">
    <source>
        <dbReference type="SAM" id="MobiDB-lite"/>
    </source>
</evidence>
<reference evidence="3" key="2">
    <citation type="submission" date="2021-04" db="EMBL/GenBank/DDBJ databases">
        <authorList>
            <person name="Gilroy R."/>
        </authorList>
    </citation>
    <scope>NUCLEOTIDE SEQUENCE</scope>
    <source>
        <strain evidence="3">CHK172-16539</strain>
    </source>
</reference>
<feature type="compositionally biased region" description="Basic and acidic residues" evidence="1">
    <location>
        <begin position="225"/>
        <end position="239"/>
    </location>
</feature>
<keyword evidence="2" id="KW-1133">Transmembrane helix</keyword>
<accession>A0A9D2F9M2</accession>
<dbReference type="EMBL" id="DXBN01000260">
    <property type="protein sequence ID" value="HIZ54502.1"/>
    <property type="molecule type" value="Genomic_DNA"/>
</dbReference>
<reference evidence="3" key="1">
    <citation type="journal article" date="2021" name="PeerJ">
        <title>Extensive microbial diversity within the chicken gut microbiome revealed by metagenomics and culture.</title>
        <authorList>
            <person name="Gilroy R."/>
            <person name="Ravi A."/>
            <person name="Getino M."/>
            <person name="Pursley I."/>
            <person name="Horton D.L."/>
            <person name="Alikhan N.F."/>
            <person name="Baker D."/>
            <person name="Gharbi K."/>
            <person name="Hall N."/>
            <person name="Watson M."/>
            <person name="Adriaenssens E.M."/>
            <person name="Foster-Nyarko E."/>
            <person name="Jarju S."/>
            <person name="Secka A."/>
            <person name="Antonio M."/>
            <person name="Oren A."/>
            <person name="Chaudhuri R.R."/>
            <person name="La Ragione R."/>
            <person name="Hildebrand F."/>
            <person name="Pallen M.J."/>
        </authorList>
    </citation>
    <scope>NUCLEOTIDE SEQUENCE</scope>
    <source>
        <strain evidence="3">CHK172-16539</strain>
    </source>
</reference>
<evidence type="ECO:0000313" key="3">
    <source>
        <dbReference type="EMBL" id="HIZ54502.1"/>
    </source>
</evidence>
<evidence type="ECO:0000313" key="4">
    <source>
        <dbReference type="Proteomes" id="UP000824063"/>
    </source>
</evidence>
<comment type="caution">
    <text evidence="3">The sequence shown here is derived from an EMBL/GenBank/DDBJ whole genome shotgun (WGS) entry which is preliminary data.</text>
</comment>
<dbReference type="AlphaFoldDB" id="A0A9D2F9M2"/>